<gene>
    <name evidence="1" type="ORF">CcrBL10_gp105c</name>
</gene>
<organism evidence="1 2">
    <name type="scientific">Caulobacter phage CcrBL10</name>
    <dbReference type="NCBI Taxonomy" id="2283269"/>
    <lineage>
        <taxon>Viruses</taxon>
        <taxon>Duplodnaviria</taxon>
        <taxon>Heunggongvirae</taxon>
        <taxon>Uroviricota</taxon>
        <taxon>Caudoviricetes</taxon>
        <taxon>Jeanschmidtviridae</taxon>
        <taxon>Poindextervirus</taxon>
        <taxon>Poindextervirus BL10</taxon>
    </lineage>
</organism>
<accession>A0A385EC86</accession>
<dbReference type="EMBL" id="MH588544">
    <property type="protein sequence ID" value="AXQ68309.1"/>
    <property type="molecule type" value="Genomic_DNA"/>
</dbReference>
<proteinExistence type="predicted"/>
<dbReference type="Proteomes" id="UP000258997">
    <property type="component" value="Segment"/>
</dbReference>
<keyword evidence="2" id="KW-1185">Reference proteome</keyword>
<reference evidence="1 2" key="1">
    <citation type="submission" date="2018-07" db="EMBL/GenBank/DDBJ databases">
        <title>Giant CbK-like Caulobacter bacteriophages have genetically divergent genomes.</title>
        <authorList>
            <person name="Wilson K.M."/>
            <person name="Ely B."/>
        </authorList>
    </citation>
    <scope>NUCLEOTIDE SEQUENCE [LARGE SCALE GENOMIC DNA]</scope>
</reference>
<protein>
    <submittedName>
        <fullName evidence="1">Uncharacterized protein</fullName>
    </submittedName>
</protein>
<evidence type="ECO:0000313" key="1">
    <source>
        <dbReference type="EMBL" id="AXQ68309.1"/>
    </source>
</evidence>
<name>A0A385EC86_9CAUD</name>
<evidence type="ECO:0000313" key="2">
    <source>
        <dbReference type="Proteomes" id="UP000258997"/>
    </source>
</evidence>
<sequence length="116" mass="12254">MTSPTEDFIPVREEVITAQSVLALTESPTNPGGFTIGLSLASFNEADGETIRIPVVDIVILALVNILKDTPDVFKAEVDKINTAVSDLSAQIASGQDVDAALDKFRSIVGVQGVVR</sequence>